<dbReference type="PANTHER" id="PTHR16423:SF6">
    <property type="entry name" value="TRIGGERING RECEPTOR EXPRESSED ON MYELOID CELLS 2-RELATED"/>
    <property type="match status" value="1"/>
</dbReference>
<evidence type="ECO:0000259" key="4">
    <source>
        <dbReference type="PROSITE" id="PS50835"/>
    </source>
</evidence>
<dbReference type="Gene3D" id="2.60.40.10">
    <property type="entry name" value="Immunoglobulins"/>
    <property type="match status" value="1"/>
</dbReference>
<reference evidence="5" key="1">
    <citation type="submission" date="2025-08" db="UniProtKB">
        <authorList>
            <consortium name="Ensembl"/>
        </authorList>
    </citation>
    <scope>IDENTIFICATION</scope>
</reference>
<keyword evidence="1" id="KW-0732">Signal</keyword>
<evidence type="ECO:0000313" key="5">
    <source>
        <dbReference type="Ensembl" id="ENSPCEP00000013745.1"/>
    </source>
</evidence>
<dbReference type="SMART" id="SM00409">
    <property type="entry name" value="IG"/>
    <property type="match status" value="1"/>
</dbReference>
<dbReference type="GO" id="GO:0038023">
    <property type="term" value="F:signaling receptor activity"/>
    <property type="evidence" value="ECO:0007669"/>
    <property type="project" value="TreeGrafter"/>
</dbReference>
<feature type="domain" description="Ig-like" evidence="4">
    <location>
        <begin position="21"/>
        <end position="102"/>
    </location>
</feature>
<keyword evidence="2" id="KW-1015">Disulfide bond</keyword>
<dbReference type="InterPro" id="IPR013106">
    <property type="entry name" value="Ig_V-set"/>
</dbReference>
<dbReference type="InterPro" id="IPR052314">
    <property type="entry name" value="Immune_rcpt_domain"/>
</dbReference>
<proteinExistence type="predicted"/>
<reference evidence="5" key="2">
    <citation type="submission" date="2025-09" db="UniProtKB">
        <authorList>
            <consortium name="Ensembl"/>
        </authorList>
    </citation>
    <scope>IDENTIFICATION</scope>
</reference>
<dbReference type="PROSITE" id="PS50835">
    <property type="entry name" value="IG_LIKE"/>
    <property type="match status" value="1"/>
</dbReference>
<dbReference type="SUPFAM" id="SSF48726">
    <property type="entry name" value="Immunoglobulin"/>
    <property type="match status" value="1"/>
</dbReference>
<evidence type="ECO:0000256" key="1">
    <source>
        <dbReference type="ARBA" id="ARBA00022729"/>
    </source>
</evidence>
<dbReference type="Ensembl" id="ENSPCET00000014252.1">
    <property type="protein sequence ID" value="ENSPCEP00000013745.1"/>
    <property type="gene ID" value="ENSPCEG00000010905.1"/>
</dbReference>
<dbReference type="InterPro" id="IPR007110">
    <property type="entry name" value="Ig-like_dom"/>
</dbReference>
<organism evidence="5 6">
    <name type="scientific">Pelusios castaneus</name>
    <name type="common">West African mud turtle</name>
    <dbReference type="NCBI Taxonomy" id="367368"/>
    <lineage>
        <taxon>Eukaryota</taxon>
        <taxon>Metazoa</taxon>
        <taxon>Chordata</taxon>
        <taxon>Craniata</taxon>
        <taxon>Vertebrata</taxon>
        <taxon>Euteleostomi</taxon>
        <taxon>Archelosauria</taxon>
        <taxon>Testudinata</taxon>
        <taxon>Testudines</taxon>
        <taxon>Pleurodira</taxon>
        <taxon>Pelomedusidae</taxon>
        <taxon>Pelusios</taxon>
    </lineage>
</organism>
<protein>
    <recommendedName>
        <fullName evidence="4">Ig-like domain-containing protein</fullName>
    </recommendedName>
</protein>
<dbReference type="InterPro" id="IPR003599">
    <property type="entry name" value="Ig_sub"/>
</dbReference>
<accession>A0A8C8S171</accession>
<sequence length="150" mass="17276">GVTSDLWLGDGEEKYTFSRVEGQSLTVECRYNAASYREQRKDWCQLRDAICSPLVITPLTSPRRDLKTATSGRTTIVDYTRNGIVTITMQNLQVQDSGVYSCGRYDPRNTFYPLKTIKLDVSKGDWILLITFCVFQLSKNTVLWRDRLYL</sequence>
<evidence type="ECO:0000256" key="2">
    <source>
        <dbReference type="ARBA" id="ARBA00023157"/>
    </source>
</evidence>
<dbReference type="GO" id="GO:0009986">
    <property type="term" value="C:cell surface"/>
    <property type="evidence" value="ECO:0007669"/>
    <property type="project" value="TreeGrafter"/>
</dbReference>
<name>A0A8C8S171_9SAUR</name>
<keyword evidence="6" id="KW-1185">Reference proteome</keyword>
<dbReference type="InterPro" id="IPR036179">
    <property type="entry name" value="Ig-like_dom_sf"/>
</dbReference>
<evidence type="ECO:0000256" key="3">
    <source>
        <dbReference type="ARBA" id="ARBA00023319"/>
    </source>
</evidence>
<keyword evidence="3" id="KW-0393">Immunoglobulin domain</keyword>
<dbReference type="InterPro" id="IPR013783">
    <property type="entry name" value="Ig-like_fold"/>
</dbReference>
<dbReference type="Proteomes" id="UP000694393">
    <property type="component" value="Unplaced"/>
</dbReference>
<dbReference type="Pfam" id="PF07686">
    <property type="entry name" value="V-set"/>
    <property type="match status" value="1"/>
</dbReference>
<evidence type="ECO:0000313" key="6">
    <source>
        <dbReference type="Proteomes" id="UP000694393"/>
    </source>
</evidence>
<dbReference type="PANTHER" id="PTHR16423">
    <property type="entry name" value="TREM-LIKE TRANSCRIPT PROTEIN"/>
    <property type="match status" value="1"/>
</dbReference>
<dbReference type="AlphaFoldDB" id="A0A8C8S171"/>